<feature type="region of interest" description="Disordered" evidence="1">
    <location>
        <begin position="1"/>
        <end position="32"/>
    </location>
</feature>
<organism>
    <name type="scientific">Pyricularia oryzae (strain P131)</name>
    <name type="common">Rice blast fungus</name>
    <name type="synonym">Magnaporthe oryzae</name>
    <dbReference type="NCBI Taxonomy" id="1143193"/>
    <lineage>
        <taxon>Eukaryota</taxon>
        <taxon>Fungi</taxon>
        <taxon>Dikarya</taxon>
        <taxon>Ascomycota</taxon>
        <taxon>Pezizomycotina</taxon>
        <taxon>Sordariomycetes</taxon>
        <taxon>Sordariomycetidae</taxon>
        <taxon>Magnaporthales</taxon>
        <taxon>Pyriculariaceae</taxon>
        <taxon>Pyricularia</taxon>
    </lineage>
</organism>
<evidence type="ECO:0000313" key="2">
    <source>
        <dbReference type="EMBL" id="ELQ64889.1"/>
    </source>
</evidence>
<protein>
    <submittedName>
        <fullName evidence="2">Uncharacterized protein</fullName>
    </submittedName>
</protein>
<dbReference type="EMBL" id="JH794458">
    <property type="protein sequence ID" value="ELQ64889.1"/>
    <property type="molecule type" value="Genomic_DNA"/>
</dbReference>
<reference evidence="2" key="1">
    <citation type="journal article" date="2012" name="PLoS Genet.">
        <title>Comparative analysis of the genomes of two field isolates of the rice blast fungus Magnaporthe oryzae.</title>
        <authorList>
            <person name="Xue M."/>
            <person name="Yang J."/>
            <person name="Li Z."/>
            <person name="Hu S."/>
            <person name="Yao N."/>
            <person name="Dean R.A."/>
            <person name="Zhao W."/>
            <person name="Shen M."/>
            <person name="Zhang H."/>
            <person name="Li C."/>
            <person name="Liu L."/>
            <person name="Cao L."/>
            <person name="Xu X."/>
            <person name="Xing Y."/>
            <person name="Hsiang T."/>
            <person name="Zhang Z."/>
            <person name="Xu J.R."/>
            <person name="Peng Y.L."/>
        </authorList>
    </citation>
    <scope>NUCLEOTIDE SEQUENCE [LARGE SCALE GENOMIC DNA]</scope>
    <source>
        <strain evidence="2">P131</strain>
    </source>
</reference>
<evidence type="ECO:0000256" key="1">
    <source>
        <dbReference type="SAM" id="MobiDB-lite"/>
    </source>
</evidence>
<gene>
    <name evidence="2" type="ORF">OOW_P131scaffold00552g8</name>
</gene>
<name>L7JAL3_PYRO1</name>
<dbReference type="AlphaFoldDB" id="L7JAL3"/>
<sequence length="72" mass="8006">MILGLPTPIRGSSKTEPHTIEGKLNNRSHETTTGHYYTKLPVGMQITCELHWRVGGPKGPQHRSSAYCIYTA</sequence>
<proteinExistence type="predicted"/>
<accession>L7JAL3</accession>